<evidence type="ECO:0000259" key="1">
    <source>
        <dbReference type="PROSITE" id="PS50995"/>
    </source>
</evidence>
<dbReference type="SUPFAM" id="SSF46785">
    <property type="entry name" value="Winged helix' DNA-binding domain"/>
    <property type="match status" value="1"/>
</dbReference>
<dbReference type="Pfam" id="PF12802">
    <property type="entry name" value="MarR_2"/>
    <property type="match status" value="1"/>
</dbReference>
<proteinExistence type="predicted"/>
<dbReference type="PANTHER" id="PTHR33164">
    <property type="entry name" value="TRANSCRIPTIONAL REGULATOR, MARR FAMILY"/>
    <property type="match status" value="1"/>
</dbReference>
<dbReference type="InterPro" id="IPR036388">
    <property type="entry name" value="WH-like_DNA-bd_sf"/>
</dbReference>
<dbReference type="SMART" id="SM00347">
    <property type="entry name" value="HTH_MARR"/>
    <property type="match status" value="1"/>
</dbReference>
<accession>A0A6H0SKG8</accession>
<keyword evidence="3" id="KW-1185">Reference proteome</keyword>
<dbReference type="InterPro" id="IPR036390">
    <property type="entry name" value="WH_DNA-bd_sf"/>
</dbReference>
<protein>
    <submittedName>
        <fullName evidence="2">MarR family transcriptional regulator</fullName>
    </submittedName>
</protein>
<dbReference type="PRINTS" id="PR00598">
    <property type="entry name" value="HTHMARR"/>
</dbReference>
<name>A0A6H0SKG8_9MICC</name>
<gene>
    <name evidence="2" type="ORF">D3791_12275</name>
</gene>
<dbReference type="Gene3D" id="1.10.10.10">
    <property type="entry name" value="Winged helix-like DNA-binding domain superfamily/Winged helix DNA-binding domain"/>
    <property type="match status" value="1"/>
</dbReference>
<dbReference type="GO" id="GO:0006950">
    <property type="term" value="P:response to stress"/>
    <property type="evidence" value="ECO:0007669"/>
    <property type="project" value="TreeGrafter"/>
</dbReference>
<dbReference type="GO" id="GO:0003700">
    <property type="term" value="F:DNA-binding transcription factor activity"/>
    <property type="evidence" value="ECO:0007669"/>
    <property type="project" value="InterPro"/>
</dbReference>
<dbReference type="PANTHER" id="PTHR33164:SF106">
    <property type="entry name" value="TRANSCRIPTIONAL REGULATORY PROTEIN"/>
    <property type="match status" value="1"/>
</dbReference>
<reference evidence="2 3" key="1">
    <citation type="submission" date="2018-09" db="EMBL/GenBank/DDBJ databases">
        <title>Glutamicibacter mishrai S5-52T (LMG 29155T = KCTC 39846T).</title>
        <authorList>
            <person name="Das S.K."/>
        </authorList>
    </citation>
    <scope>NUCLEOTIDE SEQUENCE [LARGE SCALE GENOMIC DNA]</scope>
    <source>
        <strain evidence="2 3">S5-52</strain>
    </source>
</reference>
<dbReference type="InterPro" id="IPR039422">
    <property type="entry name" value="MarR/SlyA-like"/>
</dbReference>
<evidence type="ECO:0000313" key="2">
    <source>
        <dbReference type="EMBL" id="QIV87814.1"/>
    </source>
</evidence>
<feature type="domain" description="HTH marR-type" evidence="1">
    <location>
        <begin position="22"/>
        <end position="159"/>
    </location>
</feature>
<organism evidence="2 3">
    <name type="scientific">Glutamicibacter mishrai</name>
    <dbReference type="NCBI Taxonomy" id="1775880"/>
    <lineage>
        <taxon>Bacteria</taxon>
        <taxon>Bacillati</taxon>
        <taxon>Actinomycetota</taxon>
        <taxon>Actinomycetes</taxon>
        <taxon>Micrococcales</taxon>
        <taxon>Micrococcaceae</taxon>
        <taxon>Glutamicibacter</taxon>
    </lineage>
</organism>
<dbReference type="Proteomes" id="UP000502331">
    <property type="component" value="Chromosome"/>
</dbReference>
<evidence type="ECO:0000313" key="3">
    <source>
        <dbReference type="Proteomes" id="UP000502331"/>
    </source>
</evidence>
<dbReference type="AlphaFoldDB" id="A0A6H0SKG8"/>
<dbReference type="PROSITE" id="PS50995">
    <property type="entry name" value="HTH_MARR_2"/>
    <property type="match status" value="1"/>
</dbReference>
<dbReference type="InterPro" id="IPR000835">
    <property type="entry name" value="HTH_MarR-typ"/>
</dbReference>
<dbReference type="EMBL" id="CP032549">
    <property type="protein sequence ID" value="QIV87814.1"/>
    <property type="molecule type" value="Genomic_DNA"/>
</dbReference>
<sequence length="169" mass="19326">MKPHRDIPDTVLNVSGRVLMTANELVPRVRGALQRQLVNAILGNERVARQHGLLVTDLQTLHLLVLREDVRTPRQISEVTGMPTSTVTKLVDRLETAGYLSRTIDVDDRRKTVLELMPEKIASLQVLYGRTDDEFDALTRTFDHRELETIVRFLESVSDFYQLGNFDRS</sequence>